<keyword evidence="6" id="KW-0812">Transmembrane</keyword>
<evidence type="ECO:0000256" key="5">
    <source>
        <dbReference type="SAM" id="MobiDB-lite"/>
    </source>
</evidence>
<comment type="similarity">
    <text evidence="4">Belongs to the cytochrome P450 family.</text>
</comment>
<keyword evidence="8" id="KW-1185">Reference proteome</keyword>
<dbReference type="PROSITE" id="PS00086">
    <property type="entry name" value="CYTOCHROME_P450"/>
    <property type="match status" value="1"/>
</dbReference>
<evidence type="ECO:0000313" key="7">
    <source>
        <dbReference type="EMBL" id="KAL1558974.1"/>
    </source>
</evidence>
<keyword evidence="6" id="KW-1133">Transmembrane helix</keyword>
<dbReference type="InterPro" id="IPR017972">
    <property type="entry name" value="Cyt_P450_CS"/>
</dbReference>
<dbReference type="InterPro" id="IPR001128">
    <property type="entry name" value="Cyt_P450"/>
</dbReference>
<dbReference type="GO" id="GO:0046872">
    <property type="term" value="F:metal ion binding"/>
    <property type="evidence" value="ECO:0007669"/>
    <property type="project" value="UniProtKB-KW"/>
</dbReference>
<dbReference type="AlphaFoldDB" id="A0ABD1HSQ8"/>
<keyword evidence="3 4" id="KW-0479">Metal-binding</keyword>
<organism evidence="7 8">
    <name type="scientific">Salvia divinorum</name>
    <name type="common">Maria pastora</name>
    <name type="synonym">Diviner's sage</name>
    <dbReference type="NCBI Taxonomy" id="28513"/>
    <lineage>
        <taxon>Eukaryota</taxon>
        <taxon>Viridiplantae</taxon>
        <taxon>Streptophyta</taxon>
        <taxon>Embryophyta</taxon>
        <taxon>Tracheophyta</taxon>
        <taxon>Spermatophyta</taxon>
        <taxon>Magnoliopsida</taxon>
        <taxon>eudicotyledons</taxon>
        <taxon>Gunneridae</taxon>
        <taxon>Pentapetalae</taxon>
        <taxon>asterids</taxon>
        <taxon>lamiids</taxon>
        <taxon>Lamiales</taxon>
        <taxon>Lamiaceae</taxon>
        <taxon>Nepetoideae</taxon>
        <taxon>Mentheae</taxon>
        <taxon>Salviinae</taxon>
        <taxon>Salvia</taxon>
        <taxon>Salvia subgen. Calosphace</taxon>
    </lineage>
</organism>
<dbReference type="PANTHER" id="PTHR24301">
    <property type="entry name" value="THROMBOXANE-A SYNTHASE"/>
    <property type="match status" value="1"/>
</dbReference>
<sequence>MEVVGAILWQLSDMFVKAPLVSSTIFTVLGVLGGFLWYFYQPYWSVRKIPGPPTMPLVGHIPLMAKHGPDVFSVLANRYGPIFRFHMGRQPLVIVASAELCREVGITKFKSFSHRSIPSPLAASPVHLKGLFMTREPRWSMMRNTVLSFFQPSRLAAMIPTMQDTIQTATPNLDSKSFTFSELTLRITTDVIGKTSFGMDFGLSKPKPTGNNNNNKEAEEFISEHIYATTQLKMDLTGSASNILGLLLPFLQNPCRQILKRIPGTMDWKLERTNKSITTRLDHIVDKRKKDKNRGTKDFISLLINAAESEKAVRNVLTTDYISAVTYEQLLAGSTTSSFTISAAVYLVAAHPHVEKKLVGEIDAFAPRDRLPTADDLQNQFPFLDQVIKEAMRLYFVSPLVAREALEDIRVGGYDIPKGTWVWLGIEVPAKDPKNFPDPGEFRPERFDPNGEEEKTRHPYSFVPFGIGPRACIGQKFALQEIKLALIHLYRHYRFRHSPQMETPLEFQYGIIINFKNGVKVLATKRP</sequence>
<dbReference type="GO" id="GO:0016712">
    <property type="term" value="F:oxidoreductase activity, acting on paired donors, with incorporation or reduction of molecular oxygen, reduced flavin or flavoprotein as one donor, and incorporation of one atom of oxygen"/>
    <property type="evidence" value="ECO:0007669"/>
    <property type="project" value="UniProtKB-ARBA"/>
</dbReference>
<dbReference type="EMBL" id="JBEAFC010000004">
    <property type="protein sequence ID" value="KAL1558974.1"/>
    <property type="molecule type" value="Genomic_DNA"/>
</dbReference>
<keyword evidence="3 4" id="KW-0408">Iron</keyword>
<proteinExistence type="inferred from homology"/>
<comment type="caution">
    <text evidence="7">The sequence shown here is derived from an EMBL/GenBank/DDBJ whole genome shotgun (WGS) entry which is preliminary data.</text>
</comment>
<comment type="subcellular location">
    <subcellularLocation>
        <location evidence="1">Membrane</location>
        <topology evidence="1">Single-pass membrane protein</topology>
    </subcellularLocation>
</comment>
<evidence type="ECO:0000256" key="2">
    <source>
        <dbReference type="ARBA" id="ARBA00023002"/>
    </source>
</evidence>
<dbReference type="PRINTS" id="PR00463">
    <property type="entry name" value="EP450I"/>
</dbReference>
<protein>
    <submittedName>
        <fullName evidence="7">Cytochrome P450 711A1-like protein</fullName>
    </submittedName>
</protein>
<dbReference type="Proteomes" id="UP001567538">
    <property type="component" value="Unassembled WGS sequence"/>
</dbReference>
<evidence type="ECO:0000256" key="3">
    <source>
        <dbReference type="PIRSR" id="PIRSR602401-1"/>
    </source>
</evidence>
<evidence type="ECO:0000313" key="8">
    <source>
        <dbReference type="Proteomes" id="UP001567538"/>
    </source>
</evidence>
<feature type="transmembrane region" description="Helical" evidence="6">
    <location>
        <begin position="20"/>
        <end position="40"/>
    </location>
</feature>
<keyword evidence="4" id="KW-0503">Monooxygenase</keyword>
<accession>A0ABD1HSQ8</accession>
<evidence type="ECO:0000256" key="4">
    <source>
        <dbReference type="RuleBase" id="RU000461"/>
    </source>
</evidence>
<feature type="binding site" description="axial binding residue" evidence="3">
    <location>
        <position position="472"/>
    </location>
    <ligand>
        <name>heme</name>
        <dbReference type="ChEBI" id="CHEBI:30413"/>
    </ligand>
    <ligandPart>
        <name>Fe</name>
        <dbReference type="ChEBI" id="CHEBI:18248"/>
    </ligandPart>
</feature>
<dbReference type="Pfam" id="PF00067">
    <property type="entry name" value="p450"/>
    <property type="match status" value="1"/>
</dbReference>
<keyword evidence="3 4" id="KW-0349">Heme</keyword>
<name>A0ABD1HSQ8_SALDI</name>
<keyword evidence="2 4" id="KW-0560">Oxidoreductase</keyword>
<comment type="cofactor">
    <cofactor evidence="3">
        <name>heme</name>
        <dbReference type="ChEBI" id="CHEBI:30413"/>
    </cofactor>
</comment>
<evidence type="ECO:0000256" key="6">
    <source>
        <dbReference type="SAM" id="Phobius"/>
    </source>
</evidence>
<dbReference type="GO" id="GO:0016020">
    <property type="term" value="C:membrane"/>
    <property type="evidence" value="ECO:0007669"/>
    <property type="project" value="UniProtKB-SubCell"/>
</dbReference>
<feature type="region of interest" description="Disordered" evidence="5">
    <location>
        <begin position="435"/>
        <end position="455"/>
    </location>
</feature>
<dbReference type="PRINTS" id="PR00385">
    <property type="entry name" value="P450"/>
</dbReference>
<dbReference type="InterPro" id="IPR036396">
    <property type="entry name" value="Cyt_P450_sf"/>
</dbReference>
<dbReference type="SUPFAM" id="SSF48264">
    <property type="entry name" value="Cytochrome P450"/>
    <property type="match status" value="1"/>
</dbReference>
<keyword evidence="6" id="KW-0472">Membrane</keyword>
<dbReference type="Gene3D" id="1.10.630.10">
    <property type="entry name" value="Cytochrome P450"/>
    <property type="match status" value="1"/>
</dbReference>
<dbReference type="PANTHER" id="PTHR24301:SF2">
    <property type="entry name" value="THROMBOXANE-A SYNTHASE"/>
    <property type="match status" value="1"/>
</dbReference>
<gene>
    <name evidence="7" type="ORF">AAHA92_09371</name>
</gene>
<dbReference type="GO" id="GO:0016114">
    <property type="term" value="P:terpenoid biosynthetic process"/>
    <property type="evidence" value="ECO:0007669"/>
    <property type="project" value="UniProtKB-ARBA"/>
</dbReference>
<evidence type="ECO:0000256" key="1">
    <source>
        <dbReference type="ARBA" id="ARBA00004167"/>
    </source>
</evidence>
<dbReference type="InterPro" id="IPR002401">
    <property type="entry name" value="Cyt_P450_E_grp-I"/>
</dbReference>
<reference evidence="7 8" key="1">
    <citation type="submission" date="2024-06" db="EMBL/GenBank/DDBJ databases">
        <title>A chromosome level genome sequence of Diviner's sage (Salvia divinorum).</title>
        <authorList>
            <person name="Ford S.A."/>
            <person name="Ro D.-K."/>
            <person name="Ness R.W."/>
            <person name="Phillips M.A."/>
        </authorList>
    </citation>
    <scope>NUCLEOTIDE SEQUENCE [LARGE SCALE GENOMIC DNA]</scope>
    <source>
        <strain evidence="7">SAF-2024a</strain>
        <tissue evidence="7">Leaf</tissue>
    </source>
</reference>